<evidence type="ECO:0000313" key="4">
    <source>
        <dbReference type="EMBL" id="GFG99670.1"/>
    </source>
</evidence>
<dbReference type="PANTHER" id="PTHR45674">
    <property type="entry name" value="DNA LIGASE 1/3 FAMILY MEMBER"/>
    <property type="match status" value="1"/>
</dbReference>
<evidence type="ECO:0000259" key="3">
    <source>
        <dbReference type="Pfam" id="PF01068"/>
    </source>
</evidence>
<dbReference type="SUPFAM" id="SSF56091">
    <property type="entry name" value="DNA ligase/mRNA capping enzyme, catalytic domain"/>
    <property type="match status" value="1"/>
</dbReference>
<proteinExistence type="inferred from homology"/>
<evidence type="ECO:0000313" key="5">
    <source>
        <dbReference type="Proteomes" id="UP000465304"/>
    </source>
</evidence>
<keyword evidence="2" id="KW-0436">Ligase</keyword>
<dbReference type="Proteomes" id="UP000465304">
    <property type="component" value="Unassembled WGS sequence"/>
</dbReference>
<evidence type="ECO:0000256" key="2">
    <source>
        <dbReference type="ARBA" id="ARBA00022598"/>
    </source>
</evidence>
<comment type="similarity">
    <text evidence="1">Belongs to the ATP-dependent DNA ligase family.</text>
</comment>
<dbReference type="GO" id="GO:0005524">
    <property type="term" value="F:ATP binding"/>
    <property type="evidence" value="ECO:0007669"/>
    <property type="project" value="InterPro"/>
</dbReference>
<dbReference type="PANTHER" id="PTHR45674:SF4">
    <property type="entry name" value="DNA LIGASE 1"/>
    <property type="match status" value="1"/>
</dbReference>
<protein>
    <recommendedName>
        <fullName evidence="3">ATP-dependent DNA ligase family profile domain-containing protein</fullName>
    </recommendedName>
</protein>
<comment type="caution">
    <text evidence="4">The sequence shown here is derived from an EMBL/GenBank/DDBJ whole genome shotgun (WGS) entry which is preliminary data.</text>
</comment>
<reference evidence="4 5" key="1">
    <citation type="journal article" date="2019" name="Emerg. Microbes Infect.">
        <title>Comprehensive subspecies identification of 175 nontuberculous mycobacteria species based on 7547 genomic profiles.</title>
        <authorList>
            <person name="Matsumoto Y."/>
            <person name="Kinjo T."/>
            <person name="Motooka D."/>
            <person name="Nabeya D."/>
            <person name="Jung N."/>
            <person name="Uechi K."/>
            <person name="Horii T."/>
            <person name="Iida T."/>
            <person name="Fujita J."/>
            <person name="Nakamura S."/>
        </authorList>
    </citation>
    <scope>NUCLEOTIDE SEQUENCE [LARGE SCALE GENOMIC DNA]</scope>
    <source>
        <strain evidence="4 5">JCM 30996</strain>
    </source>
</reference>
<feature type="domain" description="ATP-dependent DNA ligase family profile" evidence="3">
    <location>
        <begin position="2"/>
        <end position="142"/>
    </location>
</feature>
<organism evidence="4 5">
    <name type="scientific">Mycolicibacterium hippocampi</name>
    <dbReference type="NCBI Taxonomy" id="659824"/>
    <lineage>
        <taxon>Bacteria</taxon>
        <taxon>Bacillati</taxon>
        <taxon>Actinomycetota</taxon>
        <taxon>Actinomycetes</taxon>
        <taxon>Mycobacteriales</taxon>
        <taxon>Mycobacteriaceae</taxon>
        <taxon>Mycolicibacterium</taxon>
    </lineage>
</organism>
<dbReference type="GO" id="GO:0006310">
    <property type="term" value="P:DNA recombination"/>
    <property type="evidence" value="ECO:0007669"/>
    <property type="project" value="InterPro"/>
</dbReference>
<name>A0A7I9ZF61_9MYCO</name>
<dbReference type="GO" id="GO:0006281">
    <property type="term" value="P:DNA repair"/>
    <property type="evidence" value="ECO:0007669"/>
    <property type="project" value="InterPro"/>
</dbReference>
<dbReference type="InterPro" id="IPR050191">
    <property type="entry name" value="ATP-dep_DNA_ligase"/>
</dbReference>
<dbReference type="InterPro" id="IPR012310">
    <property type="entry name" value="DNA_ligase_ATP-dep_cent"/>
</dbReference>
<dbReference type="Gene3D" id="3.30.470.30">
    <property type="entry name" value="DNA ligase/mRNA capping enzyme"/>
    <property type="match status" value="1"/>
</dbReference>
<dbReference type="Pfam" id="PF01068">
    <property type="entry name" value="DNA_ligase_A_M"/>
    <property type="match status" value="1"/>
</dbReference>
<gene>
    <name evidence="4" type="ORF">MHIP_01540</name>
</gene>
<dbReference type="GO" id="GO:0003910">
    <property type="term" value="F:DNA ligase (ATP) activity"/>
    <property type="evidence" value="ECO:0007669"/>
    <property type="project" value="InterPro"/>
</dbReference>
<keyword evidence="5" id="KW-1185">Reference proteome</keyword>
<evidence type="ECO:0000256" key="1">
    <source>
        <dbReference type="ARBA" id="ARBA00007572"/>
    </source>
</evidence>
<sequence length="154" mass="17382">MRVTSRNGADITETFPELSAVAAAVGGRRMVLDGEIVAVDEHGRPSFRRLQRRWPQQRRPGAQLVREVPTRFLAFDVMNIEGEDITHWPYRERRELLDTLMVMESSPALTVPRHWTDVAPADMLAICADQHHEGIVCKRLDGCVQQSGVRVGPD</sequence>
<dbReference type="EMBL" id="BLLB01000001">
    <property type="protein sequence ID" value="GFG99670.1"/>
    <property type="molecule type" value="Genomic_DNA"/>
</dbReference>
<dbReference type="AlphaFoldDB" id="A0A7I9ZF61"/>
<accession>A0A7I9ZF61</accession>